<sequence length="67" mass="7501">MSERGGPTIIRAQLTTHQFRFRVLWEQQKSNSDFSSQRNLNTSDSSLISTKTKPSAFGMLNVASTPL</sequence>
<evidence type="ECO:0000313" key="2">
    <source>
        <dbReference type="EMBL" id="KIO21573.1"/>
    </source>
</evidence>
<accession>A0A0C3KJC3</accession>
<dbReference type="AlphaFoldDB" id="A0A0C3KJC3"/>
<reference evidence="3" key="2">
    <citation type="submission" date="2015-01" db="EMBL/GenBank/DDBJ databases">
        <title>Evolutionary Origins and Diversification of the Mycorrhizal Mutualists.</title>
        <authorList>
            <consortium name="DOE Joint Genome Institute"/>
            <consortium name="Mycorrhizal Genomics Consortium"/>
            <person name="Kohler A."/>
            <person name="Kuo A."/>
            <person name="Nagy L.G."/>
            <person name="Floudas D."/>
            <person name="Copeland A."/>
            <person name="Barry K.W."/>
            <person name="Cichocki N."/>
            <person name="Veneault-Fourrey C."/>
            <person name="LaButti K."/>
            <person name="Lindquist E.A."/>
            <person name="Lipzen A."/>
            <person name="Lundell T."/>
            <person name="Morin E."/>
            <person name="Murat C."/>
            <person name="Riley R."/>
            <person name="Ohm R."/>
            <person name="Sun H."/>
            <person name="Tunlid A."/>
            <person name="Henrissat B."/>
            <person name="Grigoriev I.V."/>
            <person name="Hibbett D.S."/>
            <person name="Martin F."/>
        </authorList>
    </citation>
    <scope>NUCLEOTIDE SEQUENCE [LARGE SCALE GENOMIC DNA]</scope>
    <source>
        <strain evidence="3">MUT 4182</strain>
    </source>
</reference>
<proteinExistence type="predicted"/>
<keyword evidence="3" id="KW-1185">Reference proteome</keyword>
<dbReference type="Proteomes" id="UP000054248">
    <property type="component" value="Unassembled WGS sequence"/>
</dbReference>
<dbReference type="HOGENOM" id="CLU_2814335_0_0_1"/>
<evidence type="ECO:0000313" key="3">
    <source>
        <dbReference type="Proteomes" id="UP000054248"/>
    </source>
</evidence>
<name>A0A0C3KJC3_9AGAM</name>
<organism evidence="2 3">
    <name type="scientific">Tulasnella calospora MUT 4182</name>
    <dbReference type="NCBI Taxonomy" id="1051891"/>
    <lineage>
        <taxon>Eukaryota</taxon>
        <taxon>Fungi</taxon>
        <taxon>Dikarya</taxon>
        <taxon>Basidiomycota</taxon>
        <taxon>Agaricomycotina</taxon>
        <taxon>Agaricomycetes</taxon>
        <taxon>Cantharellales</taxon>
        <taxon>Tulasnellaceae</taxon>
        <taxon>Tulasnella</taxon>
    </lineage>
</organism>
<feature type="region of interest" description="Disordered" evidence="1">
    <location>
        <begin position="29"/>
        <end position="48"/>
    </location>
</feature>
<protein>
    <submittedName>
        <fullName evidence="2">Uncharacterized protein</fullName>
    </submittedName>
</protein>
<gene>
    <name evidence="2" type="ORF">M407DRAFT_245434</name>
</gene>
<reference evidence="2 3" key="1">
    <citation type="submission" date="2014-04" db="EMBL/GenBank/DDBJ databases">
        <authorList>
            <consortium name="DOE Joint Genome Institute"/>
            <person name="Kuo A."/>
            <person name="Girlanda M."/>
            <person name="Perotto S."/>
            <person name="Kohler A."/>
            <person name="Nagy L.G."/>
            <person name="Floudas D."/>
            <person name="Copeland A."/>
            <person name="Barry K.W."/>
            <person name="Cichocki N."/>
            <person name="Veneault-Fourrey C."/>
            <person name="LaButti K."/>
            <person name="Lindquist E.A."/>
            <person name="Lipzen A."/>
            <person name="Lundell T."/>
            <person name="Morin E."/>
            <person name="Murat C."/>
            <person name="Sun H."/>
            <person name="Tunlid A."/>
            <person name="Henrissat B."/>
            <person name="Grigoriev I.V."/>
            <person name="Hibbett D.S."/>
            <person name="Martin F."/>
            <person name="Nordberg H.P."/>
            <person name="Cantor M.N."/>
            <person name="Hua S.X."/>
        </authorList>
    </citation>
    <scope>NUCLEOTIDE SEQUENCE [LARGE SCALE GENOMIC DNA]</scope>
    <source>
        <strain evidence="2 3">MUT 4182</strain>
    </source>
</reference>
<evidence type="ECO:0000256" key="1">
    <source>
        <dbReference type="SAM" id="MobiDB-lite"/>
    </source>
</evidence>
<dbReference type="EMBL" id="KN823134">
    <property type="protein sequence ID" value="KIO21573.1"/>
    <property type="molecule type" value="Genomic_DNA"/>
</dbReference>